<protein>
    <submittedName>
        <fullName evidence="2">Alpha/beta fold hydrolase</fullName>
    </submittedName>
</protein>
<keyword evidence="3" id="KW-1185">Reference proteome</keyword>
<dbReference type="Proteomes" id="UP001499910">
    <property type="component" value="Unassembled WGS sequence"/>
</dbReference>
<comment type="caution">
    <text evidence="2">The sequence shown here is derived from an EMBL/GenBank/DDBJ whole genome shotgun (WGS) entry which is preliminary data.</text>
</comment>
<dbReference type="PANTHER" id="PTHR43798:SF33">
    <property type="entry name" value="HYDROLASE, PUTATIVE (AFU_ORTHOLOGUE AFUA_2G14860)-RELATED"/>
    <property type="match status" value="1"/>
</dbReference>
<sequence>MTADYPPTDWPFHEASSIVPVSPHRWHVQDFGTGQDALFLHGAGASAHSWHRIVPFLQSGFRMIVPDLPGHGFTRSPRGRARLPDVARDLGALLDHLGATPRIIVGHSAGGAIALEMVRLGIAKPDRVVVVNGALENFRGPASWLFPIMARVMALNPLTGFLLSSGSPSQVRGLIGATGTELDDEALAHYQRLIKRRSHVDGTMAMMAQWSLDELSRSLGQIQCPTLFVHGEDDQAVSVTVAERAARAMPHAKLHVLSDVGHIAQEEAPEAVAREILTFAEPAAVD</sequence>
<keyword evidence="2" id="KW-0378">Hydrolase</keyword>
<evidence type="ECO:0000313" key="2">
    <source>
        <dbReference type="EMBL" id="GAA5075956.1"/>
    </source>
</evidence>
<name>A0ABP9LID6_9RHOB</name>
<organism evidence="2 3">
    <name type="scientific">[Roseibacterium] beibuensis</name>
    <dbReference type="NCBI Taxonomy" id="1193142"/>
    <lineage>
        <taxon>Bacteria</taxon>
        <taxon>Pseudomonadati</taxon>
        <taxon>Pseudomonadota</taxon>
        <taxon>Alphaproteobacteria</taxon>
        <taxon>Rhodobacterales</taxon>
        <taxon>Roseobacteraceae</taxon>
        <taxon>Roseicyclus</taxon>
    </lineage>
</organism>
<dbReference type="PANTHER" id="PTHR43798">
    <property type="entry name" value="MONOACYLGLYCEROL LIPASE"/>
    <property type="match status" value="1"/>
</dbReference>
<evidence type="ECO:0000259" key="1">
    <source>
        <dbReference type="Pfam" id="PF00561"/>
    </source>
</evidence>
<dbReference type="SUPFAM" id="SSF53474">
    <property type="entry name" value="alpha/beta-Hydrolases"/>
    <property type="match status" value="1"/>
</dbReference>
<evidence type="ECO:0000313" key="3">
    <source>
        <dbReference type="Proteomes" id="UP001499910"/>
    </source>
</evidence>
<dbReference type="Pfam" id="PF00561">
    <property type="entry name" value="Abhydrolase_1"/>
    <property type="match status" value="1"/>
</dbReference>
<accession>A0ABP9LID6</accession>
<dbReference type="PRINTS" id="PR00412">
    <property type="entry name" value="EPOXHYDRLASE"/>
</dbReference>
<dbReference type="Gene3D" id="3.40.50.1820">
    <property type="entry name" value="alpha/beta hydrolase"/>
    <property type="match status" value="1"/>
</dbReference>
<dbReference type="InterPro" id="IPR017497">
    <property type="entry name" value="BchO"/>
</dbReference>
<reference evidence="3" key="1">
    <citation type="journal article" date="2019" name="Int. J. Syst. Evol. Microbiol.">
        <title>The Global Catalogue of Microorganisms (GCM) 10K type strain sequencing project: providing services to taxonomists for standard genome sequencing and annotation.</title>
        <authorList>
            <consortium name="The Broad Institute Genomics Platform"/>
            <consortium name="The Broad Institute Genome Sequencing Center for Infectious Disease"/>
            <person name="Wu L."/>
            <person name="Ma J."/>
        </authorList>
    </citation>
    <scope>NUCLEOTIDE SEQUENCE [LARGE SCALE GENOMIC DNA]</scope>
    <source>
        <strain evidence="3">JCM 18015</strain>
    </source>
</reference>
<dbReference type="NCBIfam" id="TIGR03056">
    <property type="entry name" value="bchO_mg_che_rel"/>
    <property type="match status" value="1"/>
</dbReference>
<dbReference type="RefSeq" id="WP_259548671.1">
    <property type="nucleotide sequence ID" value="NZ_BAABHW010000003.1"/>
</dbReference>
<dbReference type="InterPro" id="IPR000073">
    <property type="entry name" value="AB_hydrolase_1"/>
</dbReference>
<gene>
    <name evidence="2" type="ORF">GCM10023209_24450</name>
</gene>
<dbReference type="PRINTS" id="PR00111">
    <property type="entry name" value="ABHYDROLASE"/>
</dbReference>
<dbReference type="InterPro" id="IPR050266">
    <property type="entry name" value="AB_hydrolase_sf"/>
</dbReference>
<dbReference type="InterPro" id="IPR029058">
    <property type="entry name" value="AB_hydrolase_fold"/>
</dbReference>
<dbReference type="GO" id="GO:0016787">
    <property type="term" value="F:hydrolase activity"/>
    <property type="evidence" value="ECO:0007669"/>
    <property type="project" value="UniProtKB-KW"/>
</dbReference>
<proteinExistence type="predicted"/>
<dbReference type="InterPro" id="IPR000639">
    <property type="entry name" value="Epox_hydrolase-like"/>
</dbReference>
<dbReference type="EMBL" id="BAABHW010000003">
    <property type="protein sequence ID" value="GAA5075956.1"/>
    <property type="molecule type" value="Genomic_DNA"/>
</dbReference>
<feature type="domain" description="AB hydrolase-1" evidence="1">
    <location>
        <begin position="38"/>
        <end position="269"/>
    </location>
</feature>